<feature type="domain" description="Rhodopsin" evidence="7">
    <location>
        <begin position="34"/>
        <end position="268"/>
    </location>
</feature>
<dbReference type="Pfam" id="PF20684">
    <property type="entry name" value="Fung_rhodopsin"/>
    <property type="match status" value="1"/>
</dbReference>
<evidence type="ECO:0000256" key="3">
    <source>
        <dbReference type="ARBA" id="ARBA00022989"/>
    </source>
</evidence>
<evidence type="ECO:0000256" key="1">
    <source>
        <dbReference type="ARBA" id="ARBA00004141"/>
    </source>
</evidence>
<evidence type="ECO:0000313" key="9">
    <source>
        <dbReference type="Proteomes" id="UP000813444"/>
    </source>
</evidence>
<dbReference type="OrthoDB" id="3648173at2759"/>
<dbReference type="GO" id="GO:0016020">
    <property type="term" value="C:membrane"/>
    <property type="evidence" value="ECO:0007669"/>
    <property type="project" value="UniProtKB-SubCell"/>
</dbReference>
<evidence type="ECO:0000259" key="7">
    <source>
        <dbReference type="Pfam" id="PF20684"/>
    </source>
</evidence>
<dbReference type="AlphaFoldDB" id="A0A8K0SP38"/>
<dbReference type="PANTHER" id="PTHR33048">
    <property type="entry name" value="PTH11-LIKE INTEGRAL MEMBRANE PROTEIN (AFU_ORTHOLOGUE AFUA_5G11245)"/>
    <property type="match status" value="1"/>
</dbReference>
<evidence type="ECO:0000256" key="5">
    <source>
        <dbReference type="ARBA" id="ARBA00038359"/>
    </source>
</evidence>
<evidence type="ECO:0000256" key="4">
    <source>
        <dbReference type="ARBA" id="ARBA00023136"/>
    </source>
</evidence>
<keyword evidence="2 6" id="KW-0812">Transmembrane</keyword>
<dbReference type="EMBL" id="JAGPNK010000008">
    <property type="protein sequence ID" value="KAH7317080.1"/>
    <property type="molecule type" value="Genomic_DNA"/>
</dbReference>
<dbReference type="Proteomes" id="UP000813444">
    <property type="component" value="Unassembled WGS sequence"/>
</dbReference>
<comment type="similarity">
    <text evidence="5">Belongs to the SAT4 family.</text>
</comment>
<feature type="transmembrane region" description="Helical" evidence="6">
    <location>
        <begin position="169"/>
        <end position="194"/>
    </location>
</feature>
<sequence>MDQEQVIRTETQAPLLVGIAVGFVVSSGALVLSRLYTRVHLLGIAGADDWTIAAALALSIVVSVSTCMEARYGMGRHSEAVSIEDTLEQLKYLYISILHYNIGMNMVKISFLLQFRRIFQKAIIQSVCFWSIIGVVIWAAVQVTLLGISCLPISFIVPSTADWCLDTLPVWYFSSAMSLATDILIFCIPLPSVLKLQLPMRQKAMVLFIFCLGFFVCIISVYRICTLRDAVMSQDPAWDNVGAAIWSCIELNCAIICACLPTLRPLLAKVIPGLSTAPSGRESYERYGSSSQYAMGSNARVRSRGAYKESSPRSISTEELALNDLDSALQSTLPSVRVHSNGRQTRHNDPKRILVTTETSIQREDAGHRMV</sequence>
<gene>
    <name evidence="8" type="ORF">B0I35DRAFT_354648</name>
</gene>
<keyword evidence="4 6" id="KW-0472">Membrane</keyword>
<feature type="transmembrane region" description="Helical" evidence="6">
    <location>
        <begin position="244"/>
        <end position="263"/>
    </location>
</feature>
<dbReference type="InterPro" id="IPR052337">
    <property type="entry name" value="SAT4-like"/>
</dbReference>
<reference evidence="8" key="1">
    <citation type="journal article" date="2021" name="Nat. Commun.">
        <title>Genetic determinants of endophytism in the Arabidopsis root mycobiome.</title>
        <authorList>
            <person name="Mesny F."/>
            <person name="Miyauchi S."/>
            <person name="Thiergart T."/>
            <person name="Pickel B."/>
            <person name="Atanasova L."/>
            <person name="Karlsson M."/>
            <person name="Huettel B."/>
            <person name="Barry K.W."/>
            <person name="Haridas S."/>
            <person name="Chen C."/>
            <person name="Bauer D."/>
            <person name="Andreopoulos W."/>
            <person name="Pangilinan J."/>
            <person name="LaButti K."/>
            <person name="Riley R."/>
            <person name="Lipzen A."/>
            <person name="Clum A."/>
            <person name="Drula E."/>
            <person name="Henrissat B."/>
            <person name="Kohler A."/>
            <person name="Grigoriev I.V."/>
            <person name="Martin F.M."/>
            <person name="Hacquard S."/>
        </authorList>
    </citation>
    <scope>NUCLEOTIDE SEQUENCE</scope>
    <source>
        <strain evidence="8">MPI-CAGE-CH-0235</strain>
    </source>
</reference>
<evidence type="ECO:0000313" key="8">
    <source>
        <dbReference type="EMBL" id="KAH7317080.1"/>
    </source>
</evidence>
<comment type="caution">
    <text evidence="8">The sequence shown here is derived from an EMBL/GenBank/DDBJ whole genome shotgun (WGS) entry which is preliminary data.</text>
</comment>
<evidence type="ECO:0000256" key="6">
    <source>
        <dbReference type="SAM" id="Phobius"/>
    </source>
</evidence>
<evidence type="ECO:0000256" key="2">
    <source>
        <dbReference type="ARBA" id="ARBA00022692"/>
    </source>
</evidence>
<feature type="transmembrane region" description="Helical" evidence="6">
    <location>
        <begin position="12"/>
        <end position="32"/>
    </location>
</feature>
<feature type="transmembrane region" description="Helical" evidence="6">
    <location>
        <begin position="52"/>
        <end position="72"/>
    </location>
</feature>
<dbReference type="PANTHER" id="PTHR33048:SF47">
    <property type="entry name" value="INTEGRAL MEMBRANE PROTEIN-RELATED"/>
    <property type="match status" value="1"/>
</dbReference>
<dbReference type="InterPro" id="IPR049326">
    <property type="entry name" value="Rhodopsin_dom_fungi"/>
</dbReference>
<comment type="subcellular location">
    <subcellularLocation>
        <location evidence="1">Membrane</location>
        <topology evidence="1">Multi-pass membrane protein</topology>
    </subcellularLocation>
</comment>
<keyword evidence="3 6" id="KW-1133">Transmembrane helix</keyword>
<keyword evidence="9" id="KW-1185">Reference proteome</keyword>
<organism evidence="8 9">
    <name type="scientific">Stachybotrys elegans</name>
    <dbReference type="NCBI Taxonomy" id="80388"/>
    <lineage>
        <taxon>Eukaryota</taxon>
        <taxon>Fungi</taxon>
        <taxon>Dikarya</taxon>
        <taxon>Ascomycota</taxon>
        <taxon>Pezizomycotina</taxon>
        <taxon>Sordariomycetes</taxon>
        <taxon>Hypocreomycetidae</taxon>
        <taxon>Hypocreales</taxon>
        <taxon>Stachybotryaceae</taxon>
        <taxon>Stachybotrys</taxon>
    </lineage>
</organism>
<protein>
    <recommendedName>
        <fullName evidence="7">Rhodopsin domain-containing protein</fullName>
    </recommendedName>
</protein>
<feature type="transmembrane region" description="Helical" evidence="6">
    <location>
        <begin position="206"/>
        <end position="224"/>
    </location>
</feature>
<feature type="transmembrane region" description="Helical" evidence="6">
    <location>
        <begin position="127"/>
        <end position="157"/>
    </location>
</feature>
<name>A0A8K0SP38_9HYPO</name>
<accession>A0A8K0SP38</accession>
<proteinExistence type="inferred from homology"/>